<reference evidence="3 4" key="1">
    <citation type="submission" date="2020-01" db="EMBL/GenBank/DDBJ databases">
        <title>Identification and distribution of gene clusters putatively required for synthesis of sphingolipid metabolism inhibitors in phylogenetically diverse species of the filamentous fungus Fusarium.</title>
        <authorList>
            <person name="Kim H.-S."/>
            <person name="Busman M."/>
            <person name="Brown D.W."/>
            <person name="Divon H."/>
            <person name="Uhlig S."/>
            <person name="Proctor R.H."/>
        </authorList>
    </citation>
    <scope>NUCLEOTIDE SEQUENCE [LARGE SCALE GENOMIC DNA]</scope>
    <source>
        <strain evidence="3 4">NRRL 20459</strain>
    </source>
</reference>
<dbReference type="GO" id="GO:0016799">
    <property type="term" value="F:hydrolase activity, hydrolyzing N-glycosyl compounds"/>
    <property type="evidence" value="ECO:0007669"/>
    <property type="project" value="InterPro"/>
</dbReference>
<dbReference type="Proteomes" id="UP000554235">
    <property type="component" value="Unassembled WGS sequence"/>
</dbReference>
<dbReference type="AlphaFoldDB" id="A0A8H4LD14"/>
<dbReference type="OrthoDB" id="3592035at2759"/>
<evidence type="ECO:0000313" key="3">
    <source>
        <dbReference type="EMBL" id="KAF4467380.1"/>
    </source>
</evidence>
<protein>
    <submittedName>
        <fullName evidence="3">Cellulose-binding</fullName>
    </submittedName>
</protein>
<evidence type="ECO:0000259" key="1">
    <source>
        <dbReference type="Pfam" id="PF07632"/>
    </source>
</evidence>
<keyword evidence="4" id="KW-1185">Reference proteome</keyword>
<dbReference type="InterPro" id="IPR048527">
    <property type="entry name" value="Sde182_C"/>
</dbReference>
<dbReference type="Gene3D" id="2.60.40.10">
    <property type="entry name" value="Immunoglobulins"/>
    <property type="match status" value="1"/>
</dbReference>
<feature type="domain" description="Cellulose-binding Sde182 nucleoside hydrolase-like" evidence="1">
    <location>
        <begin position="23"/>
        <end position="283"/>
    </location>
</feature>
<evidence type="ECO:0000313" key="4">
    <source>
        <dbReference type="Proteomes" id="UP000554235"/>
    </source>
</evidence>
<evidence type="ECO:0000259" key="2">
    <source>
        <dbReference type="Pfam" id="PF21027"/>
    </source>
</evidence>
<feature type="domain" description="Cellulose-binding Sde182 C-terminal" evidence="2">
    <location>
        <begin position="367"/>
        <end position="497"/>
    </location>
</feature>
<dbReference type="Pfam" id="PF21027">
    <property type="entry name" value="Sde0182_C"/>
    <property type="match status" value="1"/>
</dbReference>
<dbReference type="InterPro" id="IPR036452">
    <property type="entry name" value="Ribo_hydro-like"/>
</dbReference>
<gene>
    <name evidence="3" type="ORF">FALBO_5736</name>
</gene>
<accession>A0A8H4LD14</accession>
<proteinExistence type="predicted"/>
<name>A0A8H4LD14_9HYPO</name>
<dbReference type="InterPro" id="IPR011483">
    <property type="entry name" value="Sde182_NH-like"/>
</dbReference>
<organism evidence="3 4">
    <name type="scientific">Fusarium albosuccineum</name>
    <dbReference type="NCBI Taxonomy" id="1237068"/>
    <lineage>
        <taxon>Eukaryota</taxon>
        <taxon>Fungi</taxon>
        <taxon>Dikarya</taxon>
        <taxon>Ascomycota</taxon>
        <taxon>Pezizomycotina</taxon>
        <taxon>Sordariomycetes</taxon>
        <taxon>Hypocreomycetidae</taxon>
        <taxon>Hypocreales</taxon>
        <taxon>Nectriaceae</taxon>
        <taxon>Fusarium</taxon>
        <taxon>Fusarium decemcellulare species complex</taxon>
    </lineage>
</organism>
<dbReference type="EMBL" id="JAADYS010000754">
    <property type="protein sequence ID" value="KAF4467380.1"/>
    <property type="molecule type" value="Genomic_DNA"/>
</dbReference>
<dbReference type="Pfam" id="PF07632">
    <property type="entry name" value="Sde182_NH-like"/>
    <property type="match status" value="1"/>
</dbReference>
<comment type="caution">
    <text evidence="3">The sequence shown here is derived from an EMBL/GenBank/DDBJ whole genome shotgun (WGS) entry which is preliminary data.</text>
</comment>
<dbReference type="Gene3D" id="3.90.245.10">
    <property type="entry name" value="Ribonucleoside hydrolase-like"/>
    <property type="match status" value="1"/>
</dbReference>
<dbReference type="InterPro" id="IPR013783">
    <property type="entry name" value="Ig-like_fold"/>
</dbReference>
<sequence length="501" mass="56204">MSTQQQQIVPDLTRLQSFPSKPRVFILSDIENEPDDQESLVRYLLYANEFDTRGICAVTSAWLPTRTAPESMTHIIEAYGRVVDNLNQHVHPDAQYPTGQHLRQLVSSGAPVYGKEALDLPLSDGARNLVYELEDATDPLWVISWGGTNVIAEALQHIQRTKSPKVEAELQSRLRVYTISDQDDTGEWIRNSFPRVFYICSIHGFGAFGMSAWQGISHPISRGDLSKVSVEWLQLHIQKGPLGAAYPTPMHIMEGDTPTFLYLIQNGLSCPESPNFGSWGGRYRAVNVGSAHYADVVDTIIDVDGTKRTDNKATICRWRDHFQNDFATRMQWTLTHDFWATSHSPVPVVNGHKGPTFIRRTVKSGDTIVLDASESYDPDHPEDNSQLEFQWYQYAEPTLNHPIGAEAVPRCVIRPALEMSGEPGSMTHNDCGFEHVVLGPSVEVTIPDSKAPGFFNLPAQHWLPYTGLDGISYHIILQVSNKKAEFPVRRYLRIILDAGRT</sequence>